<dbReference type="STRING" id="1477437.SAMN05444682_102442"/>
<evidence type="ECO:0000259" key="7">
    <source>
        <dbReference type="Pfam" id="PF14322"/>
    </source>
</evidence>
<dbReference type="OrthoDB" id="5694214at2"/>
<evidence type="ECO:0000256" key="4">
    <source>
        <dbReference type="ARBA" id="ARBA00023136"/>
    </source>
</evidence>
<evidence type="ECO:0000259" key="6">
    <source>
        <dbReference type="Pfam" id="PF07980"/>
    </source>
</evidence>
<keyword evidence="5" id="KW-0998">Cell outer membrane</keyword>
<evidence type="ECO:0000256" key="2">
    <source>
        <dbReference type="ARBA" id="ARBA00006275"/>
    </source>
</evidence>
<dbReference type="AlphaFoldDB" id="A0A1I3FQA0"/>
<reference evidence="8 9" key="1">
    <citation type="submission" date="2016-10" db="EMBL/GenBank/DDBJ databases">
        <authorList>
            <person name="de Groot N.N."/>
        </authorList>
    </citation>
    <scope>NUCLEOTIDE SEQUENCE [LARGE SCALE GENOMIC DNA]</scope>
    <source>
        <strain evidence="8 9">RK1</strain>
    </source>
</reference>
<dbReference type="Pfam" id="PF07980">
    <property type="entry name" value="SusD_RagB"/>
    <property type="match status" value="1"/>
</dbReference>
<evidence type="ECO:0000256" key="3">
    <source>
        <dbReference type="ARBA" id="ARBA00022729"/>
    </source>
</evidence>
<comment type="similarity">
    <text evidence="2">Belongs to the SusD family.</text>
</comment>
<dbReference type="Pfam" id="PF14322">
    <property type="entry name" value="SusD-like_3"/>
    <property type="match status" value="1"/>
</dbReference>
<proteinExistence type="inferred from homology"/>
<evidence type="ECO:0000256" key="1">
    <source>
        <dbReference type="ARBA" id="ARBA00004442"/>
    </source>
</evidence>
<dbReference type="EMBL" id="FOQO01000002">
    <property type="protein sequence ID" value="SFI13354.1"/>
    <property type="molecule type" value="Genomic_DNA"/>
</dbReference>
<name>A0A1I3FQA0_9SPHI</name>
<keyword evidence="3" id="KW-0732">Signal</keyword>
<dbReference type="InterPro" id="IPR012944">
    <property type="entry name" value="SusD_RagB_dom"/>
</dbReference>
<feature type="domain" description="SusD-like N-terminal" evidence="7">
    <location>
        <begin position="90"/>
        <end position="209"/>
    </location>
</feature>
<sequence length="569" mass="64598">MNRLRIILFSFIAIAIAACEKGGHLEKYPLDAITAPVFFKTPNDLKLYVNQYYDRSNFPIMDKGRGDVGTDIYISETSVNTRFQGIRTVNNAPALNYSGVRSINYFFANYHNVEADFEAYKQYVGEAHFFRAMFYFNLLRTFGDVQWIDKVLTMESPELYEARAPRNIIADKIVADLDTAVEYLSAEKTNGYTRINKWIALLYQSRVALYEGSWEKYHAGTAFGVADASPHRYFEKAVAAAEQIMASGLFDIYATGHPGSDYNDLFGLRDYSTNPEVMFWTKMDRDLGIHSHSKLYRMETPEGYGITKEMADSYLCADGKPIGKSDLFKGYSNLTVEAEGRDPRFRQTIFIPDAPWMVAPDGTVRTWQEVYDRLYTNSTNSSATGYMRRKDYNPNSVYHDLNFEETPSIQFRYAEVLLNYIEAKAELGQATQTDIDNTIKKLRDRVGMPNLLLDAIDADPNWEFPALSPLINEIRRERKVELALEDFRWNDIARWAAADELIIGKRPTGARAAQFPNKPALPVNAAGFLDPFANAVPGGYGFDADRDYLDPLSINELTLNPALGQNPGW</sequence>
<gene>
    <name evidence="8" type="ORF">SAMN05444682_102442</name>
</gene>
<dbReference type="RefSeq" id="WP_090625441.1">
    <property type="nucleotide sequence ID" value="NZ_FOQO01000002.1"/>
</dbReference>
<dbReference type="InterPro" id="IPR033985">
    <property type="entry name" value="SusD-like_N"/>
</dbReference>
<accession>A0A1I3FQA0</accession>
<protein>
    <submittedName>
        <fullName evidence="8">Starch-binding associating with outer membrane</fullName>
    </submittedName>
</protein>
<keyword evidence="4" id="KW-0472">Membrane</keyword>
<evidence type="ECO:0000313" key="9">
    <source>
        <dbReference type="Proteomes" id="UP000198670"/>
    </source>
</evidence>
<keyword evidence="9" id="KW-1185">Reference proteome</keyword>
<dbReference type="SUPFAM" id="SSF48452">
    <property type="entry name" value="TPR-like"/>
    <property type="match status" value="1"/>
</dbReference>
<dbReference type="InterPro" id="IPR011990">
    <property type="entry name" value="TPR-like_helical_dom_sf"/>
</dbReference>
<organism evidence="8 9">
    <name type="scientific">Parapedobacter indicus</name>
    <dbReference type="NCBI Taxonomy" id="1477437"/>
    <lineage>
        <taxon>Bacteria</taxon>
        <taxon>Pseudomonadati</taxon>
        <taxon>Bacteroidota</taxon>
        <taxon>Sphingobacteriia</taxon>
        <taxon>Sphingobacteriales</taxon>
        <taxon>Sphingobacteriaceae</taxon>
        <taxon>Parapedobacter</taxon>
    </lineage>
</organism>
<evidence type="ECO:0000256" key="5">
    <source>
        <dbReference type="ARBA" id="ARBA00023237"/>
    </source>
</evidence>
<dbReference type="GO" id="GO:0009279">
    <property type="term" value="C:cell outer membrane"/>
    <property type="evidence" value="ECO:0007669"/>
    <property type="project" value="UniProtKB-SubCell"/>
</dbReference>
<dbReference type="Gene3D" id="1.25.40.390">
    <property type="match status" value="1"/>
</dbReference>
<dbReference type="Proteomes" id="UP000198670">
    <property type="component" value="Unassembled WGS sequence"/>
</dbReference>
<evidence type="ECO:0000313" key="8">
    <source>
        <dbReference type="EMBL" id="SFI13354.1"/>
    </source>
</evidence>
<dbReference type="PROSITE" id="PS51257">
    <property type="entry name" value="PROKAR_LIPOPROTEIN"/>
    <property type="match status" value="1"/>
</dbReference>
<feature type="domain" description="RagB/SusD" evidence="6">
    <location>
        <begin position="297"/>
        <end position="569"/>
    </location>
</feature>
<comment type="subcellular location">
    <subcellularLocation>
        <location evidence="1">Cell outer membrane</location>
    </subcellularLocation>
</comment>